<proteinExistence type="predicted"/>
<dbReference type="SUPFAM" id="SSF53474">
    <property type="entry name" value="alpha/beta-Hydrolases"/>
    <property type="match status" value="1"/>
</dbReference>
<feature type="region of interest" description="Disordered" evidence="1">
    <location>
        <begin position="28"/>
        <end position="54"/>
    </location>
</feature>
<dbReference type="PANTHER" id="PTHR43265">
    <property type="entry name" value="ESTERASE ESTD"/>
    <property type="match status" value="1"/>
</dbReference>
<dbReference type="PANTHER" id="PTHR43265:SF1">
    <property type="entry name" value="ESTERASE ESTD"/>
    <property type="match status" value="1"/>
</dbReference>
<feature type="chain" id="PRO_5011699631" description="Serine aminopeptidase S33 domain-containing protein" evidence="2">
    <location>
        <begin position="21"/>
        <end position="520"/>
    </location>
</feature>
<name>A0A1I5Y9H3_HYMAR</name>
<dbReference type="Gene3D" id="3.40.50.1820">
    <property type="entry name" value="alpha/beta hydrolase"/>
    <property type="match status" value="1"/>
</dbReference>
<dbReference type="Proteomes" id="UP000199029">
    <property type="component" value="Unassembled WGS sequence"/>
</dbReference>
<dbReference type="AlphaFoldDB" id="A0A1I5Y9H3"/>
<dbReference type="EMBL" id="FOXS01000002">
    <property type="protein sequence ID" value="SFQ40567.1"/>
    <property type="molecule type" value="Genomic_DNA"/>
</dbReference>
<reference evidence="5" key="1">
    <citation type="submission" date="2016-10" db="EMBL/GenBank/DDBJ databases">
        <authorList>
            <person name="Varghese N."/>
            <person name="Submissions S."/>
        </authorList>
    </citation>
    <scope>NUCLEOTIDE SEQUENCE [LARGE SCALE GENOMIC DNA]</scope>
    <source>
        <strain evidence="5">OR362-8,ATCC BAA-1266,JCM 13504</strain>
    </source>
</reference>
<feature type="compositionally biased region" description="Polar residues" evidence="1">
    <location>
        <begin position="29"/>
        <end position="44"/>
    </location>
</feature>
<feature type="domain" description="Serine aminopeptidase S33" evidence="3">
    <location>
        <begin position="227"/>
        <end position="323"/>
    </location>
</feature>
<accession>A0A1I5Y9H3</accession>
<gene>
    <name evidence="4" type="ORF">SAMN04515668_2298</name>
</gene>
<keyword evidence="2" id="KW-0732">Signal</keyword>
<dbReference type="GO" id="GO:0052689">
    <property type="term" value="F:carboxylic ester hydrolase activity"/>
    <property type="evidence" value="ECO:0007669"/>
    <property type="project" value="TreeGrafter"/>
</dbReference>
<evidence type="ECO:0000313" key="5">
    <source>
        <dbReference type="Proteomes" id="UP000199029"/>
    </source>
</evidence>
<feature type="signal peptide" evidence="2">
    <location>
        <begin position="1"/>
        <end position="20"/>
    </location>
</feature>
<evidence type="ECO:0000256" key="1">
    <source>
        <dbReference type="SAM" id="MobiDB-lite"/>
    </source>
</evidence>
<dbReference type="InterPro" id="IPR053145">
    <property type="entry name" value="AB_hydrolase_Est10"/>
</dbReference>
<protein>
    <recommendedName>
        <fullName evidence="3">Serine aminopeptidase S33 domain-containing protein</fullName>
    </recommendedName>
</protein>
<dbReference type="STRING" id="1227077.SAMN04515668_2298"/>
<dbReference type="Pfam" id="PF12146">
    <property type="entry name" value="Hydrolase_4"/>
    <property type="match status" value="1"/>
</dbReference>
<keyword evidence="5" id="KW-1185">Reference proteome</keyword>
<evidence type="ECO:0000256" key="2">
    <source>
        <dbReference type="SAM" id="SignalP"/>
    </source>
</evidence>
<evidence type="ECO:0000313" key="4">
    <source>
        <dbReference type="EMBL" id="SFQ40567.1"/>
    </source>
</evidence>
<dbReference type="InterPro" id="IPR029058">
    <property type="entry name" value="AB_hydrolase_fold"/>
</dbReference>
<sequence length="520" mass="55370">MIKYLPFIFASLALSTALLAQLPAGAQTRRPTYTPSKTSQTRTSAKPVGASQPGVVKPFGPLNGQWKGPLKMLGGKITVIITMVPLTNGTYYAALDAPQQRISRMPVAVEIKGNDIKLDIEQAGSHFVGKVLDGGAMLRGTWTQPGLKEPMVLLRAAAGQPAATAATPFRPAPPYRVTEVSFQNPASKQHLGGTLTVPAGEGPFPAVALLSDVGPQGREMEVAGYRMFGQLADYLTRHGIAVLRFDDRGVGQSNGTYASATTADLVTDAQAALAFLRQRPLIAPQRVGLLGHGEGGNVALLAAIAPQHVPNFVISLAAYGQPGFDVLLRQQGEIMRLIGSDAAEIKAAQDSYQRLVSIVRQTPNNDLAQAKLATVLNSTHSGITTSMAHARAVQLTSPWSRYFFDFNPLTNLNKVACPVLLLNGTADLQVSAKRNMTPLRRGLHSVTAYRLDGVNHLFQPAPAQWPLVNGVQQPAFSPEALKKINDWVNTKAGKAAATPNATQPATAPKVAKVSSLFHRS</sequence>
<evidence type="ECO:0000259" key="3">
    <source>
        <dbReference type="Pfam" id="PF12146"/>
    </source>
</evidence>
<dbReference type="RefSeq" id="WP_177204692.1">
    <property type="nucleotide sequence ID" value="NZ_FOXS01000002.1"/>
</dbReference>
<organism evidence="4 5">
    <name type="scientific">Hymenobacter arizonensis</name>
    <name type="common">Siccationidurans arizonensis</name>
    <dbReference type="NCBI Taxonomy" id="1227077"/>
    <lineage>
        <taxon>Bacteria</taxon>
        <taxon>Pseudomonadati</taxon>
        <taxon>Bacteroidota</taxon>
        <taxon>Cytophagia</taxon>
        <taxon>Cytophagales</taxon>
        <taxon>Hymenobacteraceae</taxon>
        <taxon>Hymenobacter</taxon>
    </lineage>
</organism>
<dbReference type="InterPro" id="IPR022742">
    <property type="entry name" value="Hydrolase_4"/>
</dbReference>